<evidence type="ECO:0000313" key="3">
    <source>
        <dbReference type="Proteomes" id="UP000499080"/>
    </source>
</evidence>
<feature type="region of interest" description="Disordered" evidence="1">
    <location>
        <begin position="1"/>
        <end position="29"/>
    </location>
</feature>
<proteinExistence type="predicted"/>
<reference evidence="2 3" key="1">
    <citation type="journal article" date="2019" name="Sci. Rep.">
        <title>Orb-weaving spider Araneus ventricosus genome elucidates the spidroin gene catalogue.</title>
        <authorList>
            <person name="Kono N."/>
            <person name="Nakamura H."/>
            <person name="Ohtoshi R."/>
            <person name="Moran D.A.P."/>
            <person name="Shinohara A."/>
            <person name="Yoshida Y."/>
            <person name="Fujiwara M."/>
            <person name="Mori M."/>
            <person name="Tomita M."/>
            <person name="Arakawa K."/>
        </authorList>
    </citation>
    <scope>NUCLEOTIDE SEQUENCE [LARGE SCALE GENOMIC DNA]</scope>
</reference>
<gene>
    <name evidence="2" type="ORF">AVEN_35811_1</name>
</gene>
<protein>
    <submittedName>
        <fullName evidence="2">Uncharacterized protein</fullName>
    </submittedName>
</protein>
<evidence type="ECO:0000256" key="1">
    <source>
        <dbReference type="SAM" id="MobiDB-lite"/>
    </source>
</evidence>
<comment type="caution">
    <text evidence="2">The sequence shown here is derived from an EMBL/GenBank/DDBJ whole genome shotgun (WGS) entry which is preliminary data.</text>
</comment>
<dbReference type="EMBL" id="BGPR01000085">
    <property type="protein sequence ID" value="GBL92255.1"/>
    <property type="molecule type" value="Genomic_DNA"/>
</dbReference>
<sequence>MTMDPPLIKEESLDSFNSSPELPKSPRRESALHLAAEGTTLNFSQQPREEDSSSLWFMRLVPHSISSSTRQLDFLTSLAMAAPSTGTRLVAHIIDCVNNELQCNMGLHVRGETCAVS</sequence>
<dbReference type="Proteomes" id="UP000499080">
    <property type="component" value="Unassembled WGS sequence"/>
</dbReference>
<name>A0A4Y2BLI4_ARAVE</name>
<dbReference type="AlphaFoldDB" id="A0A4Y2BLI4"/>
<keyword evidence="3" id="KW-1185">Reference proteome</keyword>
<accession>A0A4Y2BLI4</accession>
<organism evidence="2 3">
    <name type="scientific">Araneus ventricosus</name>
    <name type="common">Orbweaver spider</name>
    <name type="synonym">Epeira ventricosa</name>
    <dbReference type="NCBI Taxonomy" id="182803"/>
    <lineage>
        <taxon>Eukaryota</taxon>
        <taxon>Metazoa</taxon>
        <taxon>Ecdysozoa</taxon>
        <taxon>Arthropoda</taxon>
        <taxon>Chelicerata</taxon>
        <taxon>Arachnida</taxon>
        <taxon>Araneae</taxon>
        <taxon>Araneomorphae</taxon>
        <taxon>Entelegynae</taxon>
        <taxon>Araneoidea</taxon>
        <taxon>Araneidae</taxon>
        <taxon>Araneus</taxon>
    </lineage>
</organism>
<evidence type="ECO:0000313" key="2">
    <source>
        <dbReference type="EMBL" id="GBL92255.1"/>
    </source>
</evidence>